<dbReference type="Pfam" id="PF22636">
    <property type="entry name" value="FlK"/>
    <property type="match status" value="1"/>
</dbReference>
<dbReference type="RefSeq" id="WP_010768704.1">
    <property type="nucleotide sequence ID" value="NZ_ASWE01000002.1"/>
</dbReference>
<reference evidence="4 5" key="1">
    <citation type="submission" date="2013-02" db="EMBL/GenBank/DDBJ databases">
        <title>The Genome Sequence of Enterococcus phoeniculicola BAA-412.</title>
        <authorList>
            <consortium name="The Broad Institute Genome Sequencing Platform"/>
            <consortium name="The Broad Institute Genome Sequencing Center for Infectious Disease"/>
            <person name="Earl A.M."/>
            <person name="Gilmore M.S."/>
            <person name="Lebreton F."/>
            <person name="Walker B."/>
            <person name="Young S.K."/>
            <person name="Zeng Q."/>
            <person name="Gargeya S."/>
            <person name="Fitzgerald M."/>
            <person name="Haas B."/>
            <person name="Abouelleil A."/>
            <person name="Alvarado L."/>
            <person name="Arachchi H.M."/>
            <person name="Berlin A.M."/>
            <person name="Chapman S.B."/>
            <person name="Dewar J."/>
            <person name="Goldberg J."/>
            <person name="Griggs A."/>
            <person name="Gujja S."/>
            <person name="Hansen M."/>
            <person name="Howarth C."/>
            <person name="Imamovic A."/>
            <person name="Larimer J."/>
            <person name="McCowan C."/>
            <person name="Murphy C."/>
            <person name="Neiman D."/>
            <person name="Pearson M."/>
            <person name="Priest M."/>
            <person name="Roberts A."/>
            <person name="Saif S."/>
            <person name="Shea T."/>
            <person name="Sisk P."/>
            <person name="Sykes S."/>
            <person name="Wortman J."/>
            <person name="Nusbaum C."/>
            <person name="Birren B."/>
        </authorList>
    </citation>
    <scope>NUCLEOTIDE SEQUENCE [LARGE SCALE GENOMIC DNA]</scope>
    <source>
        <strain evidence="4 5">ATCC BAA-412</strain>
    </source>
</reference>
<keyword evidence="5" id="KW-1185">Reference proteome</keyword>
<dbReference type="HOGENOM" id="CLU_119426_3_0_9"/>
<dbReference type="InterPro" id="IPR029069">
    <property type="entry name" value="HotDog_dom_sf"/>
</dbReference>
<dbReference type="PANTHER" id="PTHR36934:SF1">
    <property type="entry name" value="THIOESTERASE DOMAIN-CONTAINING PROTEIN"/>
    <property type="match status" value="1"/>
</dbReference>
<proteinExistence type="predicted"/>
<dbReference type="Gene3D" id="3.10.129.10">
    <property type="entry name" value="Hotdog Thioesterase"/>
    <property type="match status" value="1"/>
</dbReference>
<sequence>MKKFIQHFVVAENQTAYALGSGELKVLATPALAAMIENTCMNSVKNELSDSETTVGTLLSLTHQRPSKVGQEITVETEISKKTGKLIDFSFQVFMKDVLVSEGTHQRAVVQIEQFLKRI</sequence>
<feature type="active site" evidence="1">
    <location>
        <position position="63"/>
    </location>
</feature>
<feature type="active site" evidence="1">
    <location>
        <position position="29"/>
    </location>
</feature>
<feature type="binding site" evidence="2">
    <location>
        <position position="56"/>
    </location>
    <ligand>
        <name>substrate</name>
    </ligand>
</feature>
<name>R3WMJ9_9ENTE</name>
<comment type="caution">
    <text evidence="4">The sequence shown here is derived from an EMBL/GenBank/DDBJ whole genome shotgun (WGS) entry which is preliminary data.</text>
</comment>
<evidence type="ECO:0000313" key="5">
    <source>
        <dbReference type="Proteomes" id="UP000013785"/>
    </source>
</evidence>
<dbReference type="PANTHER" id="PTHR36934">
    <property type="entry name" value="BLR0278 PROTEIN"/>
    <property type="match status" value="1"/>
</dbReference>
<protein>
    <recommendedName>
        <fullName evidence="3">Fluoroacetyl-CoA-specific thioesterase-like domain-containing protein</fullName>
    </recommendedName>
</protein>
<dbReference type="STRING" id="154621.RV11_GL003119"/>
<feature type="domain" description="Fluoroacetyl-CoA-specific thioesterase-like" evidence="3">
    <location>
        <begin position="10"/>
        <end position="112"/>
    </location>
</feature>
<dbReference type="AlphaFoldDB" id="R3WMJ9"/>
<organism evidence="4 5">
    <name type="scientific">Enterococcus phoeniculicola ATCC BAA-412</name>
    <dbReference type="NCBI Taxonomy" id="1158610"/>
    <lineage>
        <taxon>Bacteria</taxon>
        <taxon>Bacillati</taxon>
        <taxon>Bacillota</taxon>
        <taxon>Bacilli</taxon>
        <taxon>Lactobacillales</taxon>
        <taxon>Enterococcaceae</taxon>
        <taxon>Enterococcus</taxon>
    </lineage>
</organism>
<evidence type="ECO:0000313" key="4">
    <source>
        <dbReference type="EMBL" id="EOL43065.1"/>
    </source>
</evidence>
<evidence type="ECO:0000256" key="2">
    <source>
        <dbReference type="PIRSR" id="PIRSR014972-2"/>
    </source>
</evidence>
<accession>R3WMJ9</accession>
<dbReference type="eggNOG" id="COG5496">
    <property type="taxonomic scope" value="Bacteria"/>
</dbReference>
<dbReference type="InterPro" id="IPR025540">
    <property type="entry name" value="FlK"/>
</dbReference>
<feature type="active site" evidence="1">
    <location>
        <position position="37"/>
    </location>
</feature>
<dbReference type="EMBL" id="AJAT01000016">
    <property type="protein sequence ID" value="EOL43065.1"/>
    <property type="molecule type" value="Genomic_DNA"/>
</dbReference>
<dbReference type="OrthoDB" id="6902891at2"/>
<feature type="binding site" evidence="2">
    <location>
        <position position="107"/>
    </location>
    <ligand>
        <name>substrate</name>
    </ligand>
</feature>
<feature type="binding site" evidence="2">
    <location>
        <position position="56"/>
    </location>
    <ligand>
        <name>CoA</name>
        <dbReference type="ChEBI" id="CHEBI:57287"/>
    </ligand>
</feature>
<dbReference type="InterPro" id="IPR054485">
    <property type="entry name" value="FlK-like_dom"/>
</dbReference>
<dbReference type="PATRIC" id="fig|1158610.3.peg.2036"/>
<evidence type="ECO:0000256" key="1">
    <source>
        <dbReference type="PIRSR" id="PIRSR014972-1"/>
    </source>
</evidence>
<dbReference type="SUPFAM" id="SSF54637">
    <property type="entry name" value="Thioesterase/thiol ester dehydrase-isomerase"/>
    <property type="match status" value="1"/>
</dbReference>
<gene>
    <name evidence="4" type="ORF">UC3_02042</name>
</gene>
<dbReference type="PIRSF" id="PIRSF014972">
    <property type="entry name" value="FlK"/>
    <property type="match status" value="1"/>
</dbReference>
<evidence type="ECO:0000259" key="3">
    <source>
        <dbReference type="Pfam" id="PF22636"/>
    </source>
</evidence>
<dbReference type="Proteomes" id="UP000013785">
    <property type="component" value="Unassembled WGS sequence"/>
</dbReference>